<feature type="compositionally biased region" description="Low complexity" evidence="2">
    <location>
        <begin position="7"/>
        <end position="21"/>
    </location>
</feature>
<accession>A0ABQ9NEG7</accession>
<feature type="region of interest" description="Disordered" evidence="2">
    <location>
        <begin position="1"/>
        <end position="284"/>
    </location>
</feature>
<feature type="coiled-coil region" evidence="1">
    <location>
        <begin position="368"/>
        <end position="451"/>
    </location>
</feature>
<keyword evidence="4" id="KW-1185">Reference proteome</keyword>
<feature type="compositionally biased region" description="Polar residues" evidence="2">
    <location>
        <begin position="125"/>
        <end position="140"/>
    </location>
</feature>
<feature type="compositionally biased region" description="Polar residues" evidence="2">
    <location>
        <begin position="243"/>
        <end position="252"/>
    </location>
</feature>
<reference evidence="3" key="1">
    <citation type="submission" date="2022-10" db="EMBL/GenBank/DDBJ databases">
        <title>Culturing micro-colonial fungi from biological soil crusts in the Mojave desert and describing Neophaeococcomyces mojavensis, and introducing the new genera and species Taxawa tesnikishii.</title>
        <authorList>
            <person name="Kurbessoian T."/>
            <person name="Stajich J.E."/>
        </authorList>
    </citation>
    <scope>NUCLEOTIDE SEQUENCE</scope>
    <source>
        <strain evidence="3">TK_1</strain>
    </source>
</reference>
<evidence type="ECO:0000256" key="2">
    <source>
        <dbReference type="SAM" id="MobiDB-lite"/>
    </source>
</evidence>
<dbReference type="Proteomes" id="UP001172684">
    <property type="component" value="Unassembled WGS sequence"/>
</dbReference>
<sequence length="454" mass="48295">MENEQGVPVVATPAATPSATPQGKLTSRKRGRPAGSTIEAKRSSKRIAVTIKPNLQSSLGSPTRPDDRAKKAAGASGADEPGHAVNERTLEANPSATDTITVIPHPGPRPPRLPTAGEPDDRTAAGSSRESPARASSGTGYISPYTRAEGNGQSRQAAPATTPQQIHERDAASLEPKDGQGLGENSSVDPRHRSQSTAHGTSAGELSDKHPNATGAPGRLQSLPSPSASGEGLRASDRPATTEGLNQNSNPNHRVLNHAEGLPQADHGKKGDHSHNPSTNHQDTAVMGNGAGAFGAPRRLAVSSTQHAALPAQAMAARQDTNTGKPDEVNEADGVGSRAQSQLGSAEDDLARQLGLKVLEYQRYQKLVSQAIRQRNEHSARVQEHEKRIAMEQTALHGLREQLQLLQDNIKETEKRVAELSHALPHERALEQTARCQTENIEKQMVELRRQLGF</sequence>
<feature type="compositionally biased region" description="Polar residues" evidence="2">
    <location>
        <begin position="151"/>
        <end position="165"/>
    </location>
</feature>
<keyword evidence="1" id="KW-0175">Coiled coil</keyword>
<feature type="compositionally biased region" description="Basic and acidic residues" evidence="2">
    <location>
        <begin position="80"/>
        <end position="90"/>
    </location>
</feature>
<name>A0ABQ9NEG7_9PEZI</name>
<gene>
    <name evidence="3" type="ORF">H2201_009223</name>
</gene>
<proteinExistence type="predicted"/>
<dbReference type="EMBL" id="JAPDRL010000424">
    <property type="protein sequence ID" value="KAJ9652376.1"/>
    <property type="molecule type" value="Genomic_DNA"/>
</dbReference>
<organism evidence="3 4">
    <name type="scientific">Coniosporium apollinis</name>
    <dbReference type="NCBI Taxonomy" id="61459"/>
    <lineage>
        <taxon>Eukaryota</taxon>
        <taxon>Fungi</taxon>
        <taxon>Dikarya</taxon>
        <taxon>Ascomycota</taxon>
        <taxon>Pezizomycotina</taxon>
        <taxon>Dothideomycetes</taxon>
        <taxon>Dothideomycetes incertae sedis</taxon>
        <taxon>Coniosporium</taxon>
    </lineage>
</organism>
<comment type="caution">
    <text evidence="3">The sequence shown here is derived from an EMBL/GenBank/DDBJ whole genome shotgun (WGS) entry which is preliminary data.</text>
</comment>
<protein>
    <submittedName>
        <fullName evidence="3">Uncharacterized protein</fullName>
    </submittedName>
</protein>
<feature type="compositionally biased region" description="Basic and acidic residues" evidence="2">
    <location>
        <begin position="266"/>
        <end position="275"/>
    </location>
</feature>
<evidence type="ECO:0000256" key="1">
    <source>
        <dbReference type="SAM" id="Coils"/>
    </source>
</evidence>
<feature type="compositionally biased region" description="Basic and acidic residues" evidence="2">
    <location>
        <begin position="166"/>
        <end position="178"/>
    </location>
</feature>
<evidence type="ECO:0000313" key="4">
    <source>
        <dbReference type="Proteomes" id="UP001172684"/>
    </source>
</evidence>
<evidence type="ECO:0000313" key="3">
    <source>
        <dbReference type="EMBL" id="KAJ9652376.1"/>
    </source>
</evidence>